<dbReference type="EMBL" id="FOGN01000006">
    <property type="protein sequence ID" value="SES26620.1"/>
    <property type="molecule type" value="Genomic_DNA"/>
</dbReference>
<keyword evidence="2" id="KW-0812">Transmembrane</keyword>
<feature type="transmembrane region" description="Helical" evidence="2">
    <location>
        <begin position="6"/>
        <end position="27"/>
    </location>
</feature>
<dbReference type="PROSITE" id="PS50855">
    <property type="entry name" value="COX1"/>
    <property type="match status" value="1"/>
</dbReference>
<feature type="transmembrane region" description="Helical" evidence="2">
    <location>
        <begin position="441"/>
        <end position="463"/>
    </location>
</feature>
<feature type="transmembrane region" description="Helical" evidence="2">
    <location>
        <begin position="196"/>
        <end position="214"/>
    </location>
</feature>
<feature type="transmembrane region" description="Helical" evidence="2">
    <location>
        <begin position="297"/>
        <end position="319"/>
    </location>
</feature>
<feature type="transmembrane region" description="Helical" evidence="2">
    <location>
        <begin position="131"/>
        <end position="150"/>
    </location>
</feature>
<name>A0A1H9VXV2_9GAMM</name>
<dbReference type="STRING" id="653930.SAMN05216589_2945"/>
<dbReference type="OrthoDB" id="9806838at2"/>
<feature type="domain" description="Cytochrome oxidase subunit I profile" evidence="3">
    <location>
        <begin position="1"/>
        <end position="532"/>
    </location>
</feature>
<dbReference type="Pfam" id="PF00115">
    <property type="entry name" value="COX1"/>
    <property type="match status" value="1"/>
</dbReference>
<dbReference type="EMBL" id="FOUA01000006">
    <property type="protein sequence ID" value="SFM23655.1"/>
    <property type="molecule type" value="Genomic_DNA"/>
</dbReference>
<dbReference type="InterPro" id="IPR023616">
    <property type="entry name" value="Cyt_c_oxase-like_su1_dom"/>
</dbReference>
<evidence type="ECO:0000313" key="6">
    <source>
        <dbReference type="Proteomes" id="UP000186599"/>
    </source>
</evidence>
<proteinExistence type="predicted"/>
<dbReference type="SUPFAM" id="SSF81442">
    <property type="entry name" value="Cytochrome c oxidase subunit I-like"/>
    <property type="match status" value="1"/>
</dbReference>
<feature type="transmembrane region" description="Helical" evidence="2">
    <location>
        <begin position="162"/>
        <end position="184"/>
    </location>
</feature>
<protein>
    <submittedName>
        <fullName evidence="4">Cytochrome c oxidase cbb3-type subunit 1</fullName>
    </submittedName>
</protein>
<feature type="transmembrane region" description="Helical" evidence="2">
    <location>
        <begin position="491"/>
        <end position="512"/>
    </location>
</feature>
<dbReference type="PANTHER" id="PTHR10422">
    <property type="entry name" value="CYTOCHROME C OXIDASE SUBUNIT 1"/>
    <property type="match status" value="1"/>
</dbReference>
<evidence type="ECO:0000313" key="7">
    <source>
        <dbReference type="Proteomes" id="UP000186904"/>
    </source>
</evidence>
<organism evidence="4 7">
    <name type="scientific">Halopseudomonas bauzanensis</name>
    <dbReference type="NCBI Taxonomy" id="653930"/>
    <lineage>
        <taxon>Bacteria</taxon>
        <taxon>Pseudomonadati</taxon>
        <taxon>Pseudomonadota</taxon>
        <taxon>Gammaproteobacteria</taxon>
        <taxon>Pseudomonadales</taxon>
        <taxon>Pseudomonadaceae</taxon>
        <taxon>Halopseudomonas</taxon>
    </lineage>
</organism>
<evidence type="ECO:0000313" key="5">
    <source>
        <dbReference type="EMBL" id="SFM23655.1"/>
    </source>
</evidence>
<feature type="transmembrane region" description="Helical" evidence="2">
    <location>
        <begin position="405"/>
        <end position="429"/>
    </location>
</feature>
<gene>
    <name evidence="5" type="ORF">SAMN04487855_2825</name>
    <name evidence="4" type="ORF">SAMN05216589_2945</name>
</gene>
<sequence>MTTMGLLLALSFVASLGALGFLIWAIANRQFSVNQQDAASIFEPGEIGTPDDSTAFQSHKDAKQQGFDAARARIDEAGHKVVVLMVAGAVLALIVGSLFGLISSFKLHLPDFLADSAVMTFGRVRTMHLNLVSYGWLSMAGIAAAMWMVPRMFRTPLRRPNLAFFGACVWMTATTLAVIAIGLGYSEGAEWLEMPWPVGILLGIGGACMAIALVDTARHRQVHHIYVTAWYLIGGLCWFPILFFIAKFPGLHAGVQHATVNWWFAHNVLGLWLTPLGVGTAYYLIPKIVGKPVFSYAVSLLGFWGLALFYSQVGIHHLIGGPVPTWVVTLSIVHSMMMFIPVIAVAINQHGTVLANLWAFKQSVTLRFVSIGALMYTLASFQGSLEALRSINSVTHFTHYTVGHAHLGAYAFTSMVMFGAFYYMLPLLTKREWPWPRLLNLHFWLVVVGFSIYFFAVSIGGWLQGMGLLEVGRPFGDITRMLQPYLQARSIGGILMTFGHLIFAVHIAALLLNKQAVRSVASVQPAAIAETV</sequence>
<feature type="transmembrane region" description="Helical" evidence="2">
    <location>
        <begin position="81"/>
        <end position="102"/>
    </location>
</feature>
<keyword evidence="2" id="KW-1133">Transmembrane helix</keyword>
<keyword evidence="6" id="KW-1185">Reference proteome</keyword>
<dbReference type="InterPro" id="IPR000883">
    <property type="entry name" value="Cyt_C_Oxase_1"/>
</dbReference>
<dbReference type="GO" id="GO:0020037">
    <property type="term" value="F:heme binding"/>
    <property type="evidence" value="ECO:0007669"/>
    <property type="project" value="InterPro"/>
</dbReference>
<dbReference type="PANTHER" id="PTHR10422:SF29">
    <property type="entry name" value="CYTOCHROME C OXIDASE SUBUNIT 1 HOMOLOG, BACTEROID"/>
    <property type="match status" value="1"/>
</dbReference>
<keyword evidence="1" id="KW-0679">Respiratory chain</keyword>
<keyword evidence="1" id="KW-0813">Transport</keyword>
<accession>A0A1H9VXV2</accession>
<feature type="transmembrane region" description="Helical" evidence="2">
    <location>
        <begin position="266"/>
        <end position="285"/>
    </location>
</feature>
<dbReference type="GO" id="GO:0022904">
    <property type="term" value="P:respiratory electron transport chain"/>
    <property type="evidence" value="ECO:0007669"/>
    <property type="project" value="TreeGrafter"/>
</dbReference>
<dbReference type="Proteomes" id="UP000186599">
    <property type="component" value="Unassembled WGS sequence"/>
</dbReference>
<feature type="transmembrane region" description="Helical" evidence="2">
    <location>
        <begin position="325"/>
        <end position="347"/>
    </location>
</feature>
<keyword evidence="1" id="KW-0249">Electron transport</keyword>
<dbReference type="RefSeq" id="WP_074781030.1">
    <property type="nucleotide sequence ID" value="NZ_FOGN01000006.1"/>
</dbReference>
<dbReference type="GO" id="GO:0016020">
    <property type="term" value="C:membrane"/>
    <property type="evidence" value="ECO:0007669"/>
    <property type="project" value="InterPro"/>
</dbReference>
<evidence type="ECO:0000259" key="3">
    <source>
        <dbReference type="PROSITE" id="PS50855"/>
    </source>
</evidence>
<reference evidence="6 7" key="1">
    <citation type="submission" date="2016-10" db="EMBL/GenBank/DDBJ databases">
        <authorList>
            <person name="de Groot N.N."/>
        </authorList>
    </citation>
    <scope>NUCLEOTIDE SEQUENCE [LARGE SCALE GENOMIC DNA]</scope>
    <source>
        <strain evidence="5 6">CGMCC 1.9095</strain>
        <strain evidence="4 7">DSM 22558</strain>
    </source>
</reference>
<dbReference type="UniPathway" id="UPA00705"/>
<dbReference type="Gene3D" id="1.20.210.10">
    <property type="entry name" value="Cytochrome c oxidase-like, subunit I domain"/>
    <property type="match status" value="1"/>
</dbReference>
<keyword evidence="2" id="KW-0472">Membrane</keyword>
<dbReference type="GO" id="GO:0015990">
    <property type="term" value="P:electron transport coupled proton transport"/>
    <property type="evidence" value="ECO:0007669"/>
    <property type="project" value="TreeGrafter"/>
</dbReference>
<dbReference type="InterPro" id="IPR036927">
    <property type="entry name" value="Cyt_c_oxase-like_su1_sf"/>
</dbReference>
<dbReference type="AlphaFoldDB" id="A0A1H9VXV2"/>
<dbReference type="GO" id="GO:0004129">
    <property type="term" value="F:cytochrome-c oxidase activity"/>
    <property type="evidence" value="ECO:0007669"/>
    <property type="project" value="InterPro"/>
</dbReference>
<dbReference type="GO" id="GO:0006119">
    <property type="term" value="P:oxidative phosphorylation"/>
    <property type="evidence" value="ECO:0007669"/>
    <property type="project" value="UniProtKB-UniPathway"/>
</dbReference>
<feature type="transmembrane region" description="Helical" evidence="2">
    <location>
        <begin position="368"/>
        <end position="385"/>
    </location>
</feature>
<feature type="transmembrane region" description="Helical" evidence="2">
    <location>
        <begin position="226"/>
        <end position="246"/>
    </location>
</feature>
<evidence type="ECO:0000256" key="1">
    <source>
        <dbReference type="ARBA" id="ARBA00022660"/>
    </source>
</evidence>
<evidence type="ECO:0000256" key="2">
    <source>
        <dbReference type="SAM" id="Phobius"/>
    </source>
</evidence>
<evidence type="ECO:0000313" key="4">
    <source>
        <dbReference type="EMBL" id="SES26620.1"/>
    </source>
</evidence>
<dbReference type="Proteomes" id="UP000186904">
    <property type="component" value="Unassembled WGS sequence"/>
</dbReference>